<name>A0ACB7YLP4_9ERIC</name>
<gene>
    <name evidence="1" type="ORF">Vadar_009934</name>
</gene>
<dbReference type="Proteomes" id="UP000828048">
    <property type="component" value="Chromosome 11"/>
</dbReference>
<dbReference type="EMBL" id="CM037161">
    <property type="protein sequence ID" value="KAH7854084.1"/>
    <property type="molecule type" value="Genomic_DNA"/>
</dbReference>
<comment type="caution">
    <text evidence="1">The sequence shown here is derived from an EMBL/GenBank/DDBJ whole genome shotgun (WGS) entry which is preliminary data.</text>
</comment>
<keyword evidence="2" id="KW-1185">Reference proteome</keyword>
<evidence type="ECO:0000313" key="1">
    <source>
        <dbReference type="EMBL" id="KAH7854084.1"/>
    </source>
</evidence>
<organism evidence="1 2">
    <name type="scientific">Vaccinium darrowii</name>
    <dbReference type="NCBI Taxonomy" id="229202"/>
    <lineage>
        <taxon>Eukaryota</taxon>
        <taxon>Viridiplantae</taxon>
        <taxon>Streptophyta</taxon>
        <taxon>Embryophyta</taxon>
        <taxon>Tracheophyta</taxon>
        <taxon>Spermatophyta</taxon>
        <taxon>Magnoliopsida</taxon>
        <taxon>eudicotyledons</taxon>
        <taxon>Gunneridae</taxon>
        <taxon>Pentapetalae</taxon>
        <taxon>asterids</taxon>
        <taxon>Ericales</taxon>
        <taxon>Ericaceae</taxon>
        <taxon>Vaccinioideae</taxon>
        <taxon>Vaccinieae</taxon>
        <taxon>Vaccinium</taxon>
    </lineage>
</organism>
<evidence type="ECO:0000313" key="2">
    <source>
        <dbReference type="Proteomes" id="UP000828048"/>
    </source>
</evidence>
<sequence length="211" mass="23394">MLEVYNDKIRDLIENSDQPTKKLEVKQTAEGAQEVPGLVEACVFGTDEVWELLKSGRRARSVGSTNANELAKGVVGCGLEMSFNYCLSGDLLLKRRLTVETAMYKSVSEISSLLSSPPFVLLRFLSPIKLSGHGSSLFHTNTKHEKKAATRCLIECPTRDDEGETVKGSLKFEGDLSFWGWISQAARWLGQRELLKSFGVLARRRLSLTPA</sequence>
<protein>
    <submittedName>
        <fullName evidence="1">Uncharacterized protein</fullName>
    </submittedName>
</protein>
<accession>A0ACB7YLP4</accession>
<reference evidence="1 2" key="1">
    <citation type="journal article" date="2021" name="Hortic Res">
        <title>High-quality reference genome and annotation aids understanding of berry development for evergreen blueberry (Vaccinium darrowii).</title>
        <authorList>
            <person name="Yu J."/>
            <person name="Hulse-Kemp A.M."/>
            <person name="Babiker E."/>
            <person name="Staton M."/>
        </authorList>
    </citation>
    <scope>NUCLEOTIDE SEQUENCE [LARGE SCALE GENOMIC DNA]</scope>
    <source>
        <strain evidence="2">cv. NJ 8807/NJ 8810</strain>
        <tissue evidence="1">Young leaf</tissue>
    </source>
</reference>
<proteinExistence type="predicted"/>